<keyword evidence="9" id="KW-1185">Reference proteome</keyword>
<dbReference type="SMART" id="SM00062">
    <property type="entry name" value="PBPb"/>
    <property type="match status" value="1"/>
</dbReference>
<sequence>MFKRNKHRLAGVTAVALATVLTLTACGGASSASSEANPFGLIQSGTIRVASLGDAKPYTFTDAQGTFTGFDVELFKDVAHRAGVDNVVFTGQDFSGLLSAVANGQFDVGVAAIGITSERKATVDFSDGYLAGYLTVITTKKSGITNANGLDGKRLGVVQGTLQEAYAVKNFPAANLVRFPDNNTAISALNSGTVDAHFLDYENAKAYAEQFGLVSAADIPSFDAPAGFAVAKNNPAFLDALNKGLKAAMEDGTWKKLYQKWFPGSPMPTQYLPTAEQATSAAPAS</sequence>
<organism evidence="8 9">
    <name type="scientific">Arthrobacter cryoconiti</name>
    <dbReference type="NCBI Taxonomy" id="748907"/>
    <lineage>
        <taxon>Bacteria</taxon>
        <taxon>Bacillati</taxon>
        <taxon>Actinomycetota</taxon>
        <taxon>Actinomycetes</taxon>
        <taxon>Micrococcales</taxon>
        <taxon>Micrococcaceae</taxon>
        <taxon>Arthrobacter</taxon>
    </lineage>
</organism>
<comment type="subcellular location">
    <subcellularLocation>
        <location evidence="1">Cell envelope</location>
    </subcellularLocation>
</comment>
<dbReference type="Gene3D" id="3.40.190.10">
    <property type="entry name" value="Periplasmic binding protein-like II"/>
    <property type="match status" value="2"/>
</dbReference>
<dbReference type="InterPro" id="IPR001320">
    <property type="entry name" value="Iontro_rcpt_C"/>
</dbReference>
<dbReference type="SMART" id="SM00079">
    <property type="entry name" value="PBPe"/>
    <property type="match status" value="1"/>
</dbReference>
<feature type="signal peptide" evidence="5">
    <location>
        <begin position="1"/>
        <end position="25"/>
    </location>
</feature>
<dbReference type="CDD" id="cd13530">
    <property type="entry name" value="PBP2_peptides_like"/>
    <property type="match status" value="1"/>
</dbReference>
<evidence type="ECO:0000256" key="4">
    <source>
        <dbReference type="RuleBase" id="RU003744"/>
    </source>
</evidence>
<dbReference type="Proteomes" id="UP001595773">
    <property type="component" value="Unassembled WGS sequence"/>
</dbReference>
<evidence type="ECO:0000256" key="1">
    <source>
        <dbReference type="ARBA" id="ARBA00004196"/>
    </source>
</evidence>
<evidence type="ECO:0000313" key="8">
    <source>
        <dbReference type="EMBL" id="MFC4264048.1"/>
    </source>
</evidence>
<evidence type="ECO:0000256" key="5">
    <source>
        <dbReference type="SAM" id="SignalP"/>
    </source>
</evidence>
<keyword evidence="3 5" id="KW-0732">Signal</keyword>
<dbReference type="PROSITE" id="PS01039">
    <property type="entry name" value="SBP_BACTERIAL_3"/>
    <property type="match status" value="1"/>
</dbReference>
<dbReference type="PANTHER" id="PTHR35936:SF19">
    <property type="entry name" value="AMINO-ACID-BINDING PROTEIN YXEM-RELATED"/>
    <property type="match status" value="1"/>
</dbReference>
<comment type="caution">
    <text evidence="8">The sequence shown here is derived from an EMBL/GenBank/DDBJ whole genome shotgun (WGS) entry which is preliminary data.</text>
</comment>
<reference evidence="9" key="1">
    <citation type="journal article" date="2019" name="Int. J. Syst. Evol. Microbiol.">
        <title>The Global Catalogue of Microorganisms (GCM) 10K type strain sequencing project: providing services to taxonomists for standard genome sequencing and annotation.</title>
        <authorList>
            <consortium name="The Broad Institute Genomics Platform"/>
            <consortium name="The Broad Institute Genome Sequencing Center for Infectious Disease"/>
            <person name="Wu L."/>
            <person name="Ma J."/>
        </authorList>
    </citation>
    <scope>NUCLEOTIDE SEQUENCE [LARGE SCALE GENOMIC DNA]</scope>
    <source>
        <strain evidence="9">CGMCC 1.10698</strain>
    </source>
</reference>
<evidence type="ECO:0000256" key="3">
    <source>
        <dbReference type="ARBA" id="ARBA00022729"/>
    </source>
</evidence>
<evidence type="ECO:0000259" key="7">
    <source>
        <dbReference type="SMART" id="SM00079"/>
    </source>
</evidence>
<evidence type="ECO:0000259" key="6">
    <source>
        <dbReference type="SMART" id="SM00062"/>
    </source>
</evidence>
<accession>A0ABV8QW19</accession>
<proteinExistence type="inferred from homology"/>
<evidence type="ECO:0000256" key="2">
    <source>
        <dbReference type="ARBA" id="ARBA00010333"/>
    </source>
</evidence>
<gene>
    <name evidence="8" type="ORF">ACFOW9_00355</name>
</gene>
<protein>
    <submittedName>
        <fullName evidence="8">ABC transporter substrate-binding protein</fullName>
    </submittedName>
</protein>
<dbReference type="Pfam" id="PF00497">
    <property type="entry name" value="SBP_bac_3"/>
    <property type="match status" value="1"/>
</dbReference>
<dbReference type="EMBL" id="JBHSCQ010000002">
    <property type="protein sequence ID" value="MFC4264048.1"/>
    <property type="molecule type" value="Genomic_DNA"/>
</dbReference>
<name>A0ABV8QW19_9MICC</name>
<dbReference type="InterPro" id="IPR018313">
    <property type="entry name" value="SBP_3_CS"/>
</dbReference>
<dbReference type="PROSITE" id="PS51257">
    <property type="entry name" value="PROKAR_LIPOPROTEIN"/>
    <property type="match status" value="1"/>
</dbReference>
<feature type="domain" description="Ionotropic glutamate receptor C-terminal" evidence="7">
    <location>
        <begin position="46"/>
        <end position="264"/>
    </location>
</feature>
<comment type="similarity">
    <text evidence="2 4">Belongs to the bacterial solute-binding protein 3 family.</text>
</comment>
<dbReference type="PANTHER" id="PTHR35936">
    <property type="entry name" value="MEMBRANE-BOUND LYTIC MUREIN TRANSGLYCOSYLASE F"/>
    <property type="match status" value="1"/>
</dbReference>
<feature type="domain" description="Solute-binding protein family 3/N-terminal" evidence="6">
    <location>
        <begin position="46"/>
        <end position="265"/>
    </location>
</feature>
<dbReference type="SUPFAM" id="SSF53850">
    <property type="entry name" value="Periplasmic binding protein-like II"/>
    <property type="match status" value="1"/>
</dbReference>
<evidence type="ECO:0000313" key="9">
    <source>
        <dbReference type="Proteomes" id="UP001595773"/>
    </source>
</evidence>
<feature type="chain" id="PRO_5045534668" evidence="5">
    <location>
        <begin position="26"/>
        <end position="285"/>
    </location>
</feature>
<dbReference type="InterPro" id="IPR001638">
    <property type="entry name" value="Solute-binding_3/MltF_N"/>
</dbReference>
<dbReference type="RefSeq" id="WP_230068627.1">
    <property type="nucleotide sequence ID" value="NZ_BAABLL010000013.1"/>
</dbReference>